<name>A0ABT8F7V4_9BACT</name>
<organism evidence="1 2">
    <name type="scientific">Shiella aurantiaca</name>
    <dbReference type="NCBI Taxonomy" id="3058365"/>
    <lineage>
        <taxon>Bacteria</taxon>
        <taxon>Pseudomonadati</taxon>
        <taxon>Bacteroidota</taxon>
        <taxon>Cytophagia</taxon>
        <taxon>Cytophagales</taxon>
        <taxon>Shiellaceae</taxon>
        <taxon>Shiella</taxon>
    </lineage>
</organism>
<keyword evidence="2" id="KW-1185">Reference proteome</keyword>
<evidence type="ECO:0008006" key="3">
    <source>
        <dbReference type="Google" id="ProtNLM"/>
    </source>
</evidence>
<sequence length="184" mass="20945">MKKLLLLLLLTGMAEILMAQGIESFTLRGALGLNSRLGAPTFSTDIPPLLFSADAKLNDFPIAIGYQWGFSGKEWDRHEILPQSSRKHFSRGIRLLYYPIYKEKVRVHVGMVSQQKRNFFYSLLPPIPRFNSFKVTQWDLIVGIEAKVSDRIGFYGEIGHGLSRIHAGFSYSFPVKKQESLPIR</sequence>
<dbReference type="Proteomes" id="UP001168552">
    <property type="component" value="Unassembled WGS sequence"/>
</dbReference>
<accession>A0ABT8F7V4</accession>
<evidence type="ECO:0000313" key="1">
    <source>
        <dbReference type="EMBL" id="MDN4166573.1"/>
    </source>
</evidence>
<protein>
    <recommendedName>
        <fullName evidence="3">MipA/OmpV family protein</fullName>
    </recommendedName>
</protein>
<gene>
    <name evidence="1" type="ORF">QWY31_13775</name>
</gene>
<dbReference type="RefSeq" id="WP_320005111.1">
    <property type="nucleotide sequence ID" value="NZ_JAUHJS010000007.1"/>
</dbReference>
<dbReference type="EMBL" id="JAUHJS010000007">
    <property type="protein sequence ID" value="MDN4166573.1"/>
    <property type="molecule type" value="Genomic_DNA"/>
</dbReference>
<evidence type="ECO:0000313" key="2">
    <source>
        <dbReference type="Proteomes" id="UP001168552"/>
    </source>
</evidence>
<proteinExistence type="predicted"/>
<reference evidence="1" key="1">
    <citation type="submission" date="2023-06" db="EMBL/GenBank/DDBJ databases">
        <title>Cytophagales bacterium Strain LB-30, isolated from soil.</title>
        <authorList>
            <person name="Liu B."/>
        </authorList>
    </citation>
    <scope>NUCLEOTIDE SEQUENCE</scope>
    <source>
        <strain evidence="1">LB-30</strain>
    </source>
</reference>
<comment type="caution">
    <text evidence="1">The sequence shown here is derived from an EMBL/GenBank/DDBJ whole genome shotgun (WGS) entry which is preliminary data.</text>
</comment>